<comment type="caution">
    <text evidence="1">The sequence shown here is derived from an EMBL/GenBank/DDBJ whole genome shotgun (WGS) entry which is preliminary data.</text>
</comment>
<evidence type="ECO:0000313" key="2">
    <source>
        <dbReference type="Proteomes" id="UP000432089"/>
    </source>
</evidence>
<dbReference type="EMBL" id="VZDO01000009">
    <property type="protein sequence ID" value="KAB0679712.1"/>
    <property type="molecule type" value="Genomic_DNA"/>
</dbReference>
<proteinExistence type="predicted"/>
<dbReference type="AlphaFoldDB" id="A0A7V7PP96"/>
<organism evidence="1 2">
    <name type="scientific">Plantimonas leprariae</name>
    <dbReference type="NCBI Taxonomy" id="2615207"/>
    <lineage>
        <taxon>Bacteria</taxon>
        <taxon>Pseudomonadati</taxon>
        <taxon>Pseudomonadota</taxon>
        <taxon>Alphaproteobacteria</taxon>
        <taxon>Hyphomicrobiales</taxon>
        <taxon>Aurantimonadaceae</taxon>
        <taxon>Plantimonas</taxon>
    </lineage>
</organism>
<gene>
    <name evidence="1" type="ORF">F6X38_12735</name>
</gene>
<accession>A0A7V7PP96</accession>
<protein>
    <recommendedName>
        <fullName evidence="3">Primase C-terminal 1 domain-containing protein</fullName>
    </recommendedName>
</protein>
<keyword evidence="2" id="KW-1185">Reference proteome</keyword>
<evidence type="ECO:0008006" key="3">
    <source>
        <dbReference type="Google" id="ProtNLM"/>
    </source>
</evidence>
<evidence type="ECO:0000313" key="1">
    <source>
        <dbReference type="EMBL" id="KAB0679712.1"/>
    </source>
</evidence>
<name>A0A7V7PP96_9HYPH</name>
<sequence length="351" mass="38494">MRVGRDKGVVWTTDSKLLGLDEPYLHLNSEVRSVFRIDLDHVFPSWAALRQEVADLSLPCLPSVAVGFEDEAGRIERPHLLWLLPYNEGVWFSDDRRCRRDVMSLWRGVHAGITKTLMPLGADPGALSNPDKVKCPLSPFWSVQVWNEVTFPSLSEWAGWVDTSTSRDRMIRDSAAALSGLERTASNALFAAAQTLAFGTLREWHHAADADYAGAILRRDRDALAERMFRALVGRVSAAASNPKQGQAILYRVATYAADHWDPSRAGRDGSRDRGACADAVEDVQGVAARQAVGARYAAGLRRSRSADAIREAIEAARAAGEAVTVSGIARRSGMDRKTVRANWPDEESAA</sequence>
<dbReference type="Proteomes" id="UP000432089">
    <property type="component" value="Unassembled WGS sequence"/>
</dbReference>
<reference evidence="1 2" key="1">
    <citation type="submission" date="2019-09" db="EMBL/GenBank/DDBJ databases">
        <title>YIM 132180 draft genome.</title>
        <authorList>
            <person name="Zhang K."/>
        </authorList>
    </citation>
    <scope>NUCLEOTIDE SEQUENCE [LARGE SCALE GENOMIC DNA]</scope>
    <source>
        <strain evidence="1 2">YIM 132180</strain>
    </source>
</reference>